<dbReference type="InterPro" id="IPR002223">
    <property type="entry name" value="Kunitz_BPTI"/>
</dbReference>
<dbReference type="InterPro" id="IPR036880">
    <property type="entry name" value="Kunitz_BPTI_sf"/>
</dbReference>
<evidence type="ECO:0000256" key="1">
    <source>
        <dbReference type="ARBA" id="ARBA00023157"/>
    </source>
</evidence>
<evidence type="ECO:0000313" key="3">
    <source>
        <dbReference type="EMBL" id="KAK0041839.1"/>
    </source>
</evidence>
<dbReference type="Proteomes" id="UP001233172">
    <property type="component" value="Unassembled WGS sequence"/>
</dbReference>
<feature type="non-terminal residue" evidence="3">
    <location>
        <position position="1"/>
    </location>
</feature>
<feature type="domain" description="BPTI/Kunitz inhibitor" evidence="2">
    <location>
        <begin position="3"/>
        <end position="53"/>
    </location>
</feature>
<name>A0AAD8EX05_BIOPF</name>
<dbReference type="PROSITE" id="PS50279">
    <property type="entry name" value="BPTI_KUNITZ_2"/>
    <property type="match status" value="1"/>
</dbReference>
<dbReference type="CDD" id="cd00109">
    <property type="entry name" value="Kunitz-type"/>
    <property type="match status" value="1"/>
</dbReference>
<dbReference type="FunFam" id="4.10.410.10:FF:000004">
    <property type="entry name" value="Tissue factor pathway inhibitor"/>
    <property type="match status" value="1"/>
</dbReference>
<dbReference type="SUPFAM" id="SSF57362">
    <property type="entry name" value="BPTI-like"/>
    <property type="match status" value="1"/>
</dbReference>
<keyword evidence="4" id="KW-1185">Reference proteome</keyword>
<dbReference type="Pfam" id="PF00014">
    <property type="entry name" value="Kunitz_BPTI"/>
    <property type="match status" value="1"/>
</dbReference>
<dbReference type="Gene3D" id="4.10.410.10">
    <property type="entry name" value="Pancreatic trypsin inhibitor Kunitz domain"/>
    <property type="match status" value="1"/>
</dbReference>
<evidence type="ECO:0000313" key="4">
    <source>
        <dbReference type="Proteomes" id="UP001233172"/>
    </source>
</evidence>
<dbReference type="PROSITE" id="PS00280">
    <property type="entry name" value="BPTI_KUNITZ_1"/>
    <property type="match status" value="1"/>
</dbReference>
<reference evidence="3" key="2">
    <citation type="submission" date="2023-04" db="EMBL/GenBank/DDBJ databases">
        <authorList>
            <person name="Bu L."/>
            <person name="Lu L."/>
            <person name="Laidemitt M.R."/>
            <person name="Zhang S.M."/>
            <person name="Mutuku M."/>
            <person name="Mkoji G."/>
            <person name="Steinauer M."/>
            <person name="Loker E.S."/>
        </authorList>
    </citation>
    <scope>NUCLEOTIDE SEQUENCE</scope>
    <source>
        <strain evidence="3">KasaAsao</strain>
        <tissue evidence="3">Whole Snail</tissue>
    </source>
</reference>
<comment type="caution">
    <text evidence="3">The sequence shown here is derived from an EMBL/GenBank/DDBJ whole genome shotgun (WGS) entry which is preliminary data.</text>
</comment>
<dbReference type="GO" id="GO:0005615">
    <property type="term" value="C:extracellular space"/>
    <property type="evidence" value="ECO:0007669"/>
    <property type="project" value="TreeGrafter"/>
</dbReference>
<dbReference type="AlphaFoldDB" id="A0AAD8EX05"/>
<reference evidence="3" key="1">
    <citation type="journal article" date="2023" name="PLoS Negl. Trop. Dis.">
        <title>A genome sequence for Biomphalaria pfeifferi, the major vector snail for the human-infecting parasite Schistosoma mansoni.</title>
        <authorList>
            <person name="Bu L."/>
            <person name="Lu L."/>
            <person name="Laidemitt M.R."/>
            <person name="Zhang S.M."/>
            <person name="Mutuku M."/>
            <person name="Mkoji G."/>
            <person name="Steinauer M."/>
            <person name="Loker E.S."/>
        </authorList>
    </citation>
    <scope>NUCLEOTIDE SEQUENCE</scope>
    <source>
        <strain evidence="3">KasaAsao</strain>
    </source>
</reference>
<dbReference type="PANTHER" id="PTHR10083:SF373">
    <property type="entry name" value="SERINE PEPTIDASE INHIBITOR, KUNITZ TYPE, 2"/>
    <property type="match status" value="1"/>
</dbReference>
<dbReference type="EMBL" id="JASAOG010000259">
    <property type="protein sequence ID" value="KAK0041839.1"/>
    <property type="molecule type" value="Genomic_DNA"/>
</dbReference>
<dbReference type="InterPro" id="IPR050098">
    <property type="entry name" value="TFPI/VKTCI-like"/>
</dbReference>
<keyword evidence="3" id="KW-0722">Serine protease inhibitor</keyword>
<dbReference type="PRINTS" id="PR00759">
    <property type="entry name" value="BASICPTASE"/>
</dbReference>
<sequence length="54" mass="6062">LGCLQEKDPGPCLAYFPRYFFNSKSGICEQFIYGGCRGNANRFQTKEACTQLCS</sequence>
<dbReference type="InterPro" id="IPR020901">
    <property type="entry name" value="Prtase_inh_Kunz-CS"/>
</dbReference>
<gene>
    <name evidence="3" type="ORF">Bpfe_028737</name>
</gene>
<dbReference type="PANTHER" id="PTHR10083">
    <property type="entry name" value="KUNITZ-TYPE PROTEASE INHIBITOR-RELATED"/>
    <property type="match status" value="1"/>
</dbReference>
<proteinExistence type="predicted"/>
<dbReference type="GO" id="GO:0004867">
    <property type="term" value="F:serine-type endopeptidase inhibitor activity"/>
    <property type="evidence" value="ECO:0007669"/>
    <property type="project" value="UniProtKB-KW"/>
</dbReference>
<evidence type="ECO:0000259" key="2">
    <source>
        <dbReference type="PROSITE" id="PS50279"/>
    </source>
</evidence>
<keyword evidence="3" id="KW-0646">Protease inhibitor</keyword>
<keyword evidence="1" id="KW-1015">Disulfide bond</keyword>
<organism evidence="3 4">
    <name type="scientific">Biomphalaria pfeifferi</name>
    <name type="common">Bloodfluke planorb</name>
    <name type="synonym">Freshwater snail</name>
    <dbReference type="NCBI Taxonomy" id="112525"/>
    <lineage>
        <taxon>Eukaryota</taxon>
        <taxon>Metazoa</taxon>
        <taxon>Spiralia</taxon>
        <taxon>Lophotrochozoa</taxon>
        <taxon>Mollusca</taxon>
        <taxon>Gastropoda</taxon>
        <taxon>Heterobranchia</taxon>
        <taxon>Euthyneura</taxon>
        <taxon>Panpulmonata</taxon>
        <taxon>Hygrophila</taxon>
        <taxon>Lymnaeoidea</taxon>
        <taxon>Planorbidae</taxon>
        <taxon>Biomphalaria</taxon>
    </lineage>
</organism>
<dbReference type="SMART" id="SM00131">
    <property type="entry name" value="KU"/>
    <property type="match status" value="1"/>
</dbReference>
<accession>A0AAD8EX05</accession>
<protein>
    <submittedName>
        <fullName evidence="3">Serine protease inhibitor-1</fullName>
    </submittedName>
</protein>